<dbReference type="KEGG" id="kpin:30173641"/>
<dbReference type="SUPFAM" id="SSF50978">
    <property type="entry name" value="WD40 repeat-like"/>
    <property type="match status" value="1"/>
</dbReference>
<sequence>MAPQELILSACSSDPSSSSSRQQSTPSIHLHDLLTSGSVQSFKNSASSLNSLGYVQSQNGQGGGLFAVQEGKAILNVWAWQKDQMHTKIHLPEKMSCFSVSPNGLWAVAGSPNGQIYLWEIASGLLLSSFTAHYRSLTSLTFTPDSQILISTSLDSSTHIFLVSRLIDPEDPATAGKPYGSLTDHTLAVRGVGLGKMAGSMGGRIWTFSDDGTVKMWSLHPPFTLISTFTLPSGSSPNNISIDPMERFFYVSTIQGEVYYIPLFRRKNLNSNLTETNDSYESSINESSLISNKIEGSVISINEKEKDKKIKITSMTLSISSTNLILGFSNGQINLYSLPSHQHLRTLSSHSNSITHLSTLLKPLDLIKSNNSNGGAGGGGNNGNGKLLEEYSIFEIKSFERIKSQNVKLNHNITIKLSQNTNYNNTLSTNLLLNKLDELRPKSIKSIGSNGNTQNIEQNQLEALLEENKRLRTSLEKASKINEKMWNGIIDMKLDNGES</sequence>
<evidence type="ECO:0000313" key="7">
    <source>
        <dbReference type="EMBL" id="OCF48493.1"/>
    </source>
</evidence>
<evidence type="ECO:0000313" key="9">
    <source>
        <dbReference type="Proteomes" id="UP000094020"/>
    </source>
</evidence>
<evidence type="ECO:0000256" key="2">
    <source>
        <dbReference type="ARBA" id="ARBA00022574"/>
    </source>
</evidence>
<proteinExistence type="inferred from homology"/>
<dbReference type="OrthoDB" id="756370at2759"/>
<evidence type="ECO:0000256" key="5">
    <source>
        <dbReference type="RuleBase" id="RU369067"/>
    </source>
</evidence>
<dbReference type="GO" id="GO:0120330">
    <property type="term" value="C:rixosome complex"/>
    <property type="evidence" value="ECO:0007669"/>
    <property type="project" value="UniProtKB-UniRule"/>
</dbReference>
<dbReference type="GO" id="GO:0006261">
    <property type="term" value="P:DNA-templated DNA replication"/>
    <property type="evidence" value="ECO:0007669"/>
    <property type="project" value="TreeGrafter"/>
</dbReference>
<dbReference type="Proteomes" id="UP000094020">
    <property type="component" value="Chromosome 10"/>
</dbReference>
<dbReference type="GeneID" id="30173641"/>
<reference evidence="7" key="1">
    <citation type="submission" date="2013-07" db="EMBL/GenBank/DDBJ databases">
        <title>The Genome Sequence of Cryptococcus pinus CBS10737.</title>
        <authorList>
            <consortium name="The Broad Institute Genome Sequencing Platform"/>
            <person name="Cuomo C."/>
            <person name="Litvintseva A."/>
            <person name="Chen Y."/>
            <person name="Heitman J."/>
            <person name="Sun S."/>
            <person name="Springer D."/>
            <person name="Dromer F."/>
            <person name="Young S.K."/>
            <person name="Zeng Q."/>
            <person name="Gargeya S."/>
            <person name="Fitzgerald M."/>
            <person name="Abouelleil A."/>
            <person name="Alvarado L."/>
            <person name="Berlin A.M."/>
            <person name="Chapman S.B."/>
            <person name="Dewar J."/>
            <person name="Goldberg J."/>
            <person name="Griggs A."/>
            <person name="Gujja S."/>
            <person name="Hansen M."/>
            <person name="Howarth C."/>
            <person name="Imamovic A."/>
            <person name="Larimer J."/>
            <person name="McCowan C."/>
            <person name="Murphy C."/>
            <person name="Pearson M."/>
            <person name="Priest M."/>
            <person name="Roberts A."/>
            <person name="Saif S."/>
            <person name="Shea T."/>
            <person name="Sykes S."/>
            <person name="Wortman J."/>
            <person name="Nusbaum C."/>
            <person name="Birren B."/>
        </authorList>
    </citation>
    <scope>NUCLEOTIDE SEQUENCE [LARGE SCALE GENOMIC DNA]</scope>
    <source>
        <strain evidence="7">CBS 10737</strain>
    </source>
</reference>
<dbReference type="RefSeq" id="XP_019009712.1">
    <property type="nucleotide sequence ID" value="XM_019156994.1"/>
</dbReference>
<feature type="repeat" description="WD" evidence="4">
    <location>
        <begin position="130"/>
        <end position="161"/>
    </location>
</feature>
<evidence type="ECO:0000256" key="1">
    <source>
        <dbReference type="ARBA" id="ARBA00010143"/>
    </source>
</evidence>
<evidence type="ECO:0000256" key="4">
    <source>
        <dbReference type="PROSITE-ProRule" id="PRU00221"/>
    </source>
</evidence>
<comment type="subcellular location">
    <subcellularLocation>
        <location evidence="5">Nucleus</location>
    </subcellularLocation>
</comment>
<protein>
    <recommendedName>
        <fullName evidence="5">Pre-rRNA-processing protein IPI3</fullName>
    </recommendedName>
</protein>
<keyword evidence="6" id="KW-0175">Coiled coil</keyword>
<dbReference type="EMBL" id="CP144528">
    <property type="protein sequence ID" value="WWC73216.1"/>
    <property type="molecule type" value="Genomic_DNA"/>
</dbReference>
<dbReference type="InterPro" id="IPR036322">
    <property type="entry name" value="WD40_repeat_dom_sf"/>
</dbReference>
<evidence type="ECO:0000313" key="8">
    <source>
        <dbReference type="EMBL" id="WWC73216.1"/>
    </source>
</evidence>
<dbReference type="PROSITE" id="PS50082">
    <property type="entry name" value="WD_REPEATS_2"/>
    <property type="match status" value="1"/>
</dbReference>
<dbReference type="InterPro" id="IPR015943">
    <property type="entry name" value="WD40/YVTN_repeat-like_dom_sf"/>
</dbReference>
<dbReference type="EMBL" id="KI894013">
    <property type="protein sequence ID" value="OCF48493.1"/>
    <property type="molecule type" value="Genomic_DNA"/>
</dbReference>
<comment type="subunit">
    <text evidence="5">Component of the RIX1 complex, composed of IPI1, RIX1/IPI2 and IPI3 in a 1:2:2 stoichiometry. The complex interacts (via RIX1) with MDN1 (via its hexameric AAA ATPase ring) and the pre-60S ribosome particles.</text>
</comment>
<dbReference type="STRING" id="1296096.A0A1B9HYY0"/>
<reference evidence="7" key="3">
    <citation type="submission" date="2016-07" db="EMBL/GenBank/DDBJ databases">
        <title>Evolution of pathogenesis and genome organization in the Tremellales.</title>
        <authorList>
            <person name="Cuomo C."/>
            <person name="Litvintseva A."/>
            <person name="Heitman J."/>
            <person name="Chen Y."/>
            <person name="Sun S."/>
            <person name="Springer D."/>
            <person name="Dromer F."/>
            <person name="Young S."/>
            <person name="Zeng Q."/>
            <person name="Chapman S."/>
            <person name="Gujja S."/>
            <person name="Saif S."/>
            <person name="Birren B."/>
        </authorList>
    </citation>
    <scope>NUCLEOTIDE SEQUENCE</scope>
    <source>
        <strain evidence="7">CBS 10737</strain>
    </source>
</reference>
<dbReference type="GO" id="GO:0005656">
    <property type="term" value="C:nuclear pre-replicative complex"/>
    <property type="evidence" value="ECO:0007669"/>
    <property type="project" value="TreeGrafter"/>
</dbReference>
<dbReference type="PANTHER" id="PTHR18763">
    <property type="entry name" value="WD-REPEAT PROTEIN 18"/>
    <property type="match status" value="1"/>
</dbReference>
<keyword evidence="9" id="KW-1185">Reference proteome</keyword>
<gene>
    <name evidence="7" type="ORF">I206_05272</name>
    <name evidence="8" type="ORF">I206_107182</name>
</gene>
<comment type="function">
    <text evidence="5">Component of the RIX1 complex required for processing of ITS2 sequences from 35S pre-rRNA.</text>
</comment>
<dbReference type="GO" id="GO:0006364">
    <property type="term" value="P:rRNA processing"/>
    <property type="evidence" value="ECO:0007669"/>
    <property type="project" value="UniProtKB-UniRule"/>
</dbReference>
<dbReference type="SMART" id="SM00320">
    <property type="entry name" value="WD40"/>
    <property type="match status" value="3"/>
</dbReference>
<comment type="similarity">
    <text evidence="1 5">Belongs to the WD repeat IPI3/WDR18 family.</text>
</comment>
<keyword evidence="5" id="KW-0539">Nucleus</keyword>
<dbReference type="AlphaFoldDB" id="A0A1B9HYY0"/>
<reference evidence="8" key="4">
    <citation type="submission" date="2024-02" db="EMBL/GenBank/DDBJ databases">
        <title>Comparative genomics of Cryptococcus and Kwoniella reveals pathogenesis evolution and contrasting modes of karyotype evolution via chromosome fusion or intercentromeric recombination.</title>
        <authorList>
            <person name="Coelho M.A."/>
            <person name="David-Palma M."/>
            <person name="Shea T."/>
            <person name="Bowers K."/>
            <person name="McGinley-Smith S."/>
            <person name="Mohammad A.W."/>
            <person name="Gnirke A."/>
            <person name="Yurkov A.M."/>
            <person name="Nowrousian M."/>
            <person name="Sun S."/>
            <person name="Cuomo C.A."/>
            <person name="Heitman J."/>
        </authorList>
    </citation>
    <scope>NUCLEOTIDE SEQUENCE</scope>
    <source>
        <strain evidence="8">CBS 10737</strain>
    </source>
</reference>
<keyword evidence="5" id="KW-0698">rRNA processing</keyword>
<dbReference type="Gene3D" id="2.130.10.10">
    <property type="entry name" value="YVTN repeat-like/Quinoprotein amine dehydrogenase"/>
    <property type="match status" value="2"/>
</dbReference>
<keyword evidence="3" id="KW-0677">Repeat</keyword>
<name>A0A1B9HYY0_9TREE</name>
<evidence type="ECO:0000256" key="6">
    <source>
        <dbReference type="SAM" id="Coils"/>
    </source>
</evidence>
<feature type="coiled-coil region" evidence="6">
    <location>
        <begin position="454"/>
        <end position="481"/>
    </location>
</feature>
<dbReference type="Pfam" id="PF00400">
    <property type="entry name" value="WD40"/>
    <property type="match status" value="2"/>
</dbReference>
<accession>A0A1B9HYY0</accession>
<organism evidence="7">
    <name type="scientific">Kwoniella pini CBS 10737</name>
    <dbReference type="NCBI Taxonomy" id="1296096"/>
    <lineage>
        <taxon>Eukaryota</taxon>
        <taxon>Fungi</taxon>
        <taxon>Dikarya</taxon>
        <taxon>Basidiomycota</taxon>
        <taxon>Agaricomycotina</taxon>
        <taxon>Tremellomycetes</taxon>
        <taxon>Tremellales</taxon>
        <taxon>Cryptococcaceae</taxon>
        <taxon>Kwoniella</taxon>
    </lineage>
</organism>
<dbReference type="PANTHER" id="PTHR18763:SF0">
    <property type="entry name" value="WD REPEAT-CONTAINING PROTEIN 18"/>
    <property type="match status" value="1"/>
</dbReference>
<dbReference type="InterPro" id="IPR001680">
    <property type="entry name" value="WD40_rpt"/>
</dbReference>
<reference evidence="8" key="2">
    <citation type="submission" date="2013-07" db="EMBL/GenBank/DDBJ databases">
        <authorList>
            <consortium name="The Broad Institute Genome Sequencing Platform"/>
            <person name="Cuomo C."/>
            <person name="Litvintseva A."/>
            <person name="Chen Y."/>
            <person name="Heitman J."/>
            <person name="Sun S."/>
            <person name="Springer D."/>
            <person name="Dromer F."/>
            <person name="Young S.K."/>
            <person name="Zeng Q."/>
            <person name="Gargeya S."/>
            <person name="Fitzgerald M."/>
            <person name="Abouelleil A."/>
            <person name="Alvarado L."/>
            <person name="Berlin A.M."/>
            <person name="Chapman S.B."/>
            <person name="Dewar J."/>
            <person name="Goldberg J."/>
            <person name="Griggs A."/>
            <person name="Gujja S."/>
            <person name="Hansen M."/>
            <person name="Howarth C."/>
            <person name="Imamovic A."/>
            <person name="Larimer J."/>
            <person name="McCowan C."/>
            <person name="Murphy C."/>
            <person name="Pearson M."/>
            <person name="Priest M."/>
            <person name="Roberts A."/>
            <person name="Saif S."/>
            <person name="Shea T."/>
            <person name="Sykes S."/>
            <person name="Wortman J."/>
            <person name="Nusbaum C."/>
            <person name="Birren B."/>
        </authorList>
    </citation>
    <scope>NUCLEOTIDE SEQUENCE</scope>
    <source>
        <strain evidence="8">CBS 10737</strain>
    </source>
</reference>
<keyword evidence="2 4" id="KW-0853">WD repeat</keyword>
<evidence type="ECO:0000256" key="3">
    <source>
        <dbReference type="ARBA" id="ARBA00022737"/>
    </source>
</evidence>
<dbReference type="InterPro" id="IPR045227">
    <property type="entry name" value="WDR18/Ipi3/RID3"/>
</dbReference>